<dbReference type="Proteomes" id="UP000287352">
    <property type="component" value="Unassembled WGS sequence"/>
</dbReference>
<dbReference type="RefSeq" id="WP_126581673.1">
    <property type="nucleotide sequence ID" value="NZ_BIFR01000001.1"/>
</dbReference>
<evidence type="ECO:0000313" key="3">
    <source>
        <dbReference type="Proteomes" id="UP000287352"/>
    </source>
</evidence>
<sequence length="701" mass="74042">MFTVINGFDYTDYIEFPSISIHSAISDPQPRAGLEVTDIGSQFSFSIGQEVIIFDENATPTYTSSGRAVPTTPSHNVLIGMPNVSPWTAAGALSSLITVAVNPTMTFNNSALGSGSYGQICPAGHVRPGQQYMFSMYMLMTTPLVNANAFLQLDFIDASGNVIGGATTTTIAALGNNQQQQITVVGTAPATATALKASFGGTTTVGGSNSGVVVFGSPQAEPMWFTSLARGVTYPTADNNIAQVGSAQMPDGTFSRQCRVFAGTIDDYVITYDGPNRIWQLSIAGPGALLENGLINAIYTGQYDDQIITSVVSNNFAGQISLAAPNNSSAAPVQRGAYIDSVSYSDNTLREILNGLVDQSGFVYYIDYYYAIRYNTAFYTAALFALTSETPDNASLFNYYDFSLESDGTQLKRRVKVTGGKFIAPAISDTFSGNGSTKVFALSQSPFNVQSVTVGGSAQTTGVAGRDTLGSGGIVALIDKANKTLTFQSAPGSGTNNVICTYTYEAPVATQSVSGSRPAVAPGYAVPNYDSKVNDTNLITLVSATTRGLAELTKYSQPRTIIKLKSDHFAPAGSIIYLTHMLSGIINQPYTVQSIDASYLGNGINEYAYQLGAYQPGLIDHIRNANKALNRSTTTLNITTPQQIDVVASEIIAWRDAISATVQTAYATSVYGTGHYGSCAYGGATGLYGSTAQYGRSTIYG</sequence>
<gene>
    <name evidence="1" type="ORF">KTT_40630</name>
    <name evidence="2" type="ORF">KTT_41170</name>
</gene>
<proteinExistence type="predicted"/>
<dbReference type="EMBL" id="BIFR01000001">
    <property type="protein sequence ID" value="GCE14204.1"/>
    <property type="molecule type" value="Genomic_DNA"/>
</dbReference>
<reference evidence="3" key="1">
    <citation type="submission" date="2018-12" db="EMBL/GenBank/DDBJ databases">
        <title>Tengunoibacter tsumagoiensis gen. nov., sp. nov., Dictyobacter kobayashii sp. nov., D. alpinus sp. nov., and D. joshuensis sp. nov. and description of Dictyobacteraceae fam. nov. within the order Ktedonobacterales isolated from Tengu-no-mugimeshi.</title>
        <authorList>
            <person name="Wang C.M."/>
            <person name="Zheng Y."/>
            <person name="Sakai Y."/>
            <person name="Toyoda A."/>
            <person name="Minakuchi Y."/>
            <person name="Abe K."/>
            <person name="Yokota A."/>
            <person name="Yabe S."/>
        </authorList>
    </citation>
    <scope>NUCLEOTIDE SEQUENCE [LARGE SCALE GENOMIC DNA]</scope>
    <source>
        <strain evidence="3">Uno3</strain>
    </source>
</reference>
<accession>A0A402A4X6</accession>
<dbReference type="AlphaFoldDB" id="A0A402A4X6"/>
<dbReference type="EMBL" id="BIFR01000001">
    <property type="protein sequence ID" value="GCE14258.1"/>
    <property type="molecule type" value="Genomic_DNA"/>
</dbReference>
<reference evidence="1" key="2">
    <citation type="journal article" date="2019" name="Int. J. Syst. Evol. Microbiol.">
        <title>Tengunoibacter tsumagoiensis gen. nov., sp. nov., Dictyobacter kobayashii sp. nov., Dictyobacter alpinus sp. nov., and description of Dictyobacteraceae fam. nov. within the order Ktedonobacterales isolated from Tengu-no-mugimeshi, a soil-like granular mass of micro-organisms, and emended descriptions of the genera Ktedonobacter and Dictyobacter.</title>
        <authorList>
            <person name="Wang C."/>
            <person name="Zheng Y."/>
            <person name="Sakai Y."/>
            <person name="Toyoda A."/>
            <person name="Minakuchi Y."/>
            <person name="Abe K."/>
            <person name="Yokota A."/>
            <person name="Yabe S."/>
        </authorList>
    </citation>
    <scope>NUCLEOTIDE SEQUENCE</scope>
    <source>
        <strain evidence="1">Uno3</strain>
    </source>
</reference>
<evidence type="ECO:0000313" key="2">
    <source>
        <dbReference type="EMBL" id="GCE14258.1"/>
    </source>
</evidence>
<evidence type="ECO:0000313" key="1">
    <source>
        <dbReference type="EMBL" id="GCE14204.1"/>
    </source>
</evidence>
<protein>
    <submittedName>
        <fullName evidence="1">Uncharacterized protein</fullName>
    </submittedName>
</protein>
<name>A0A402A4X6_9CHLR</name>
<keyword evidence="3" id="KW-1185">Reference proteome</keyword>
<comment type="caution">
    <text evidence="1">The sequence shown here is derived from an EMBL/GenBank/DDBJ whole genome shotgun (WGS) entry which is preliminary data.</text>
</comment>
<organism evidence="1 3">
    <name type="scientific">Tengunoibacter tsumagoiensis</name>
    <dbReference type="NCBI Taxonomy" id="2014871"/>
    <lineage>
        <taxon>Bacteria</taxon>
        <taxon>Bacillati</taxon>
        <taxon>Chloroflexota</taxon>
        <taxon>Ktedonobacteria</taxon>
        <taxon>Ktedonobacterales</taxon>
        <taxon>Dictyobacteraceae</taxon>
        <taxon>Tengunoibacter</taxon>
    </lineage>
</organism>